<feature type="signal peptide" evidence="2">
    <location>
        <begin position="1"/>
        <end position="22"/>
    </location>
</feature>
<reference evidence="4 5" key="1">
    <citation type="submission" date="2014-08" db="EMBL/GenBank/DDBJ databases">
        <authorList>
            <person name="Hassan Y.I."/>
            <person name="Lepp D."/>
            <person name="Zhou T."/>
        </authorList>
    </citation>
    <scope>NUCLEOTIDE SEQUENCE [LARGE SCALE GENOMIC DNA]</scope>
    <source>
        <strain evidence="4 5">IFO13584</strain>
    </source>
</reference>
<dbReference type="RefSeq" id="WP_160194711.1">
    <property type="nucleotide sequence ID" value="NZ_JQGC01000017.1"/>
</dbReference>
<evidence type="ECO:0000259" key="3">
    <source>
        <dbReference type="Pfam" id="PF04069"/>
    </source>
</evidence>
<name>A0A087LZ62_9HYPH</name>
<dbReference type="OrthoDB" id="9786266at2"/>
<protein>
    <recommendedName>
        <fullName evidence="3">ABC-type glycine betaine transport system substrate-binding domain-containing protein</fullName>
    </recommendedName>
</protein>
<dbReference type="Gene3D" id="3.40.190.10">
    <property type="entry name" value="Periplasmic binding protein-like II"/>
    <property type="match status" value="1"/>
</dbReference>
<dbReference type="Proteomes" id="UP000028981">
    <property type="component" value="Unassembled WGS sequence"/>
</dbReference>
<evidence type="ECO:0000313" key="5">
    <source>
        <dbReference type="Proteomes" id="UP000028981"/>
    </source>
</evidence>
<dbReference type="GO" id="GO:0022857">
    <property type="term" value="F:transmembrane transporter activity"/>
    <property type="evidence" value="ECO:0007669"/>
    <property type="project" value="InterPro"/>
</dbReference>
<proteinExistence type="predicted"/>
<evidence type="ECO:0000256" key="2">
    <source>
        <dbReference type="SAM" id="SignalP"/>
    </source>
</evidence>
<evidence type="ECO:0000313" key="4">
    <source>
        <dbReference type="EMBL" id="KFL29915.1"/>
    </source>
</evidence>
<dbReference type="InterPro" id="IPR007210">
    <property type="entry name" value="ABC_Gly_betaine_transp_sub-bd"/>
</dbReference>
<keyword evidence="5" id="KW-1185">Reference proteome</keyword>
<dbReference type="STRING" id="46914.JP75_17540"/>
<feature type="region of interest" description="Disordered" evidence="1">
    <location>
        <begin position="33"/>
        <end position="56"/>
    </location>
</feature>
<sequence>MRFRHPVFAGLMLALLAGPALAQITVLDSAQDQPQGAAAPAEPAGEVVEAPATPPPPCGTQPMTIARMSWPSAELLAEIHTRILNAEFACDARIVPGDLAATASSMGSTGQPTVAPEMWVTRIADVWNGTIETQMVRSVAPSYAEATMEGWFVPAYMEGAFGGPPSAAALQSLLSTQTSESPVRFISCPADWACSVINRNLIAAYGLTNLVQLVEPANRFEMDALIAEAVSRRENFVLYYWQPNAVLAQLDFRALDMGAYDDEAMKCLARLECAAPKPSSFPAETVVTALAEWVFTEAPTVASYFQRATMPIAEMNTLLGQLNEPGATAEGMAERFVATRRDLWGTWLGATP</sequence>
<dbReference type="SUPFAM" id="SSF53850">
    <property type="entry name" value="Periplasmic binding protein-like II"/>
    <property type="match status" value="1"/>
</dbReference>
<evidence type="ECO:0000256" key="1">
    <source>
        <dbReference type="SAM" id="MobiDB-lite"/>
    </source>
</evidence>
<feature type="domain" description="ABC-type glycine betaine transport system substrate-binding" evidence="3">
    <location>
        <begin position="62"/>
        <end position="338"/>
    </location>
</feature>
<dbReference type="GO" id="GO:0043190">
    <property type="term" value="C:ATP-binding cassette (ABC) transporter complex"/>
    <property type="evidence" value="ECO:0007669"/>
    <property type="project" value="InterPro"/>
</dbReference>
<gene>
    <name evidence="4" type="ORF">JP75_17540</name>
</gene>
<comment type="caution">
    <text evidence="4">The sequence shown here is derived from an EMBL/GenBank/DDBJ whole genome shotgun (WGS) entry which is preliminary data.</text>
</comment>
<dbReference type="EMBL" id="JQGC01000017">
    <property type="protein sequence ID" value="KFL29915.1"/>
    <property type="molecule type" value="Genomic_DNA"/>
</dbReference>
<organism evidence="4 5">
    <name type="scientific">Devosia riboflavina</name>
    <dbReference type="NCBI Taxonomy" id="46914"/>
    <lineage>
        <taxon>Bacteria</taxon>
        <taxon>Pseudomonadati</taxon>
        <taxon>Pseudomonadota</taxon>
        <taxon>Alphaproteobacteria</taxon>
        <taxon>Hyphomicrobiales</taxon>
        <taxon>Devosiaceae</taxon>
        <taxon>Devosia</taxon>
    </lineage>
</organism>
<dbReference type="AlphaFoldDB" id="A0A087LZ62"/>
<dbReference type="Pfam" id="PF04069">
    <property type="entry name" value="OpuAC"/>
    <property type="match status" value="1"/>
</dbReference>
<feature type="compositionally biased region" description="Low complexity" evidence="1">
    <location>
        <begin position="33"/>
        <end position="51"/>
    </location>
</feature>
<accession>A0A087LZ62</accession>
<keyword evidence="2" id="KW-0732">Signal</keyword>
<feature type="chain" id="PRO_5001825734" description="ABC-type glycine betaine transport system substrate-binding domain-containing protein" evidence="2">
    <location>
        <begin position="23"/>
        <end position="352"/>
    </location>
</feature>
<dbReference type="Gene3D" id="3.40.190.100">
    <property type="entry name" value="Glycine betaine-binding periplasmic protein, domain 2"/>
    <property type="match status" value="1"/>
</dbReference>